<protein>
    <submittedName>
        <fullName evidence="1">Membrane protein</fullName>
    </submittedName>
</protein>
<proteinExistence type="predicted"/>
<accession>A0A0J1ILN5</accession>
<dbReference type="AlphaFoldDB" id="A0A0J1ILN5"/>
<sequence>MSNLAKDAKKQSPPYDFVQIANSSKFKQLMSQKKKFLIPLTVFFLLFYFMLPILTSYTTILNKPAIGSITWTWVYAFAQFIMTWVLSMIYVRKAMKFDELAADIVEENQMEGAKNK</sequence>
<dbReference type="RefSeq" id="WP_047941404.1">
    <property type="nucleotide sequence ID" value="NZ_CP053989.1"/>
</dbReference>
<reference evidence="1 2" key="1">
    <citation type="submission" date="2015-05" db="EMBL/GenBank/DDBJ databases">
        <title>Whole genome sequence and identification of bacterial endophytes from Costus igneus.</title>
        <authorList>
            <person name="Lee Y.P."/>
            <person name="Gan H.M."/>
            <person name="Eng W."/>
            <person name="Wheatley M.S."/>
            <person name="Caraballo A."/>
            <person name="Polter S."/>
            <person name="Savka M.A."/>
            <person name="Hudson A.O."/>
        </authorList>
    </citation>
    <scope>NUCLEOTIDE SEQUENCE [LARGE SCALE GENOMIC DNA]</scope>
    <source>
        <strain evidence="1 2">RIT379</strain>
    </source>
</reference>
<organism evidence="1 2">
    <name type="scientific">Niallia circulans</name>
    <name type="common">Bacillus circulans</name>
    <dbReference type="NCBI Taxonomy" id="1397"/>
    <lineage>
        <taxon>Bacteria</taxon>
        <taxon>Bacillati</taxon>
        <taxon>Bacillota</taxon>
        <taxon>Bacilli</taxon>
        <taxon>Bacillales</taxon>
        <taxon>Bacillaceae</taxon>
        <taxon>Niallia</taxon>
    </lineage>
</organism>
<dbReference type="PANTHER" id="PTHR38441">
    <property type="entry name" value="INTEGRAL MEMBRANE PROTEIN-RELATED"/>
    <property type="match status" value="1"/>
</dbReference>
<dbReference type="PANTHER" id="PTHR38441:SF1">
    <property type="entry name" value="MEMBRANE PROTEIN"/>
    <property type="match status" value="1"/>
</dbReference>
<dbReference type="Pfam" id="PF04341">
    <property type="entry name" value="DUF485"/>
    <property type="match status" value="1"/>
</dbReference>
<name>A0A0J1ILN5_NIACI</name>
<comment type="caution">
    <text evidence="1">The sequence shown here is derived from an EMBL/GenBank/DDBJ whole genome shotgun (WGS) entry which is preliminary data.</text>
</comment>
<dbReference type="Proteomes" id="UP000036045">
    <property type="component" value="Unassembled WGS sequence"/>
</dbReference>
<evidence type="ECO:0000313" key="1">
    <source>
        <dbReference type="EMBL" id="KLV26871.1"/>
    </source>
</evidence>
<dbReference type="InterPro" id="IPR007436">
    <property type="entry name" value="DUF485"/>
</dbReference>
<dbReference type="EMBL" id="LDPH01000006">
    <property type="protein sequence ID" value="KLV26871.1"/>
    <property type="molecule type" value="Genomic_DNA"/>
</dbReference>
<dbReference type="OrthoDB" id="2886991at2"/>
<keyword evidence="2" id="KW-1185">Reference proteome</keyword>
<gene>
    <name evidence="1" type="ORF">ABW02_07765</name>
</gene>
<dbReference type="PATRIC" id="fig|1397.4.peg.4715"/>
<dbReference type="GeneID" id="56348667"/>
<evidence type="ECO:0000313" key="2">
    <source>
        <dbReference type="Proteomes" id="UP000036045"/>
    </source>
</evidence>